<feature type="transmembrane region" description="Helical" evidence="1">
    <location>
        <begin position="6"/>
        <end position="29"/>
    </location>
</feature>
<sequence length="127" mass="14440">MFSFLLTLLGIGILTSLLKSILGLSFNFVFMLGRPYLWIGIAIITGFLFVLLCWVFNWSVTVLQWSALLSFIWLLNNRPKGDIGKEMYSIMDIKHGDLLYKTGACLFLFSAVVTFMSLYGEVVTTHR</sequence>
<keyword evidence="1" id="KW-1133">Transmembrane helix</keyword>
<keyword evidence="1" id="KW-0472">Membrane</keyword>
<feature type="transmembrane region" description="Helical" evidence="1">
    <location>
        <begin position="36"/>
        <end position="56"/>
    </location>
</feature>
<comment type="caution">
    <text evidence="2">The sequence shown here is derived from an EMBL/GenBank/DDBJ whole genome shotgun (WGS) entry which is preliminary data.</text>
</comment>
<reference evidence="2 3" key="1">
    <citation type="submission" date="2020-09" db="EMBL/GenBank/DDBJ databases">
        <title>Novel species of Mucilaginibacter isolated from a glacier on the Tibetan Plateau.</title>
        <authorList>
            <person name="Liu Q."/>
            <person name="Xin Y.-H."/>
        </authorList>
    </citation>
    <scope>NUCLEOTIDE SEQUENCE [LARGE SCALE GENOMIC DNA]</scope>
    <source>
        <strain evidence="2 3">ZT4R22</strain>
    </source>
</reference>
<gene>
    <name evidence="2" type="ORF">IDJ77_06450</name>
</gene>
<accession>A0ABR7WM89</accession>
<keyword evidence="3" id="KW-1185">Reference proteome</keyword>
<evidence type="ECO:0000313" key="2">
    <source>
        <dbReference type="EMBL" id="MBD1363444.1"/>
    </source>
</evidence>
<dbReference type="Proteomes" id="UP000606600">
    <property type="component" value="Unassembled WGS sequence"/>
</dbReference>
<keyword evidence="1" id="KW-0812">Transmembrane</keyword>
<organism evidence="2 3">
    <name type="scientific">Mucilaginibacter pankratovii</name>
    <dbReference type="NCBI Taxonomy" id="2772110"/>
    <lineage>
        <taxon>Bacteria</taxon>
        <taxon>Pseudomonadati</taxon>
        <taxon>Bacteroidota</taxon>
        <taxon>Sphingobacteriia</taxon>
        <taxon>Sphingobacteriales</taxon>
        <taxon>Sphingobacteriaceae</taxon>
        <taxon>Mucilaginibacter</taxon>
    </lineage>
</organism>
<evidence type="ECO:0008006" key="4">
    <source>
        <dbReference type="Google" id="ProtNLM"/>
    </source>
</evidence>
<dbReference type="EMBL" id="JACWMY010000003">
    <property type="protein sequence ID" value="MBD1363444.1"/>
    <property type="molecule type" value="Genomic_DNA"/>
</dbReference>
<dbReference type="RefSeq" id="WP_191188119.1">
    <property type="nucleotide sequence ID" value="NZ_JACWMY010000003.1"/>
</dbReference>
<evidence type="ECO:0000313" key="3">
    <source>
        <dbReference type="Proteomes" id="UP000606600"/>
    </source>
</evidence>
<feature type="transmembrane region" description="Helical" evidence="1">
    <location>
        <begin position="98"/>
        <end position="119"/>
    </location>
</feature>
<evidence type="ECO:0000256" key="1">
    <source>
        <dbReference type="SAM" id="Phobius"/>
    </source>
</evidence>
<name>A0ABR7WM89_9SPHI</name>
<protein>
    <recommendedName>
        <fullName evidence="4">Transmembrane family 220 protein</fullName>
    </recommendedName>
</protein>
<feature type="transmembrane region" description="Helical" evidence="1">
    <location>
        <begin position="62"/>
        <end position="77"/>
    </location>
</feature>
<proteinExistence type="predicted"/>